<dbReference type="EMBL" id="JAWDGP010005213">
    <property type="protein sequence ID" value="KAK3758780.1"/>
    <property type="molecule type" value="Genomic_DNA"/>
</dbReference>
<organism evidence="2 3">
    <name type="scientific">Elysia crispata</name>
    <name type="common">lettuce slug</name>
    <dbReference type="NCBI Taxonomy" id="231223"/>
    <lineage>
        <taxon>Eukaryota</taxon>
        <taxon>Metazoa</taxon>
        <taxon>Spiralia</taxon>
        <taxon>Lophotrochozoa</taxon>
        <taxon>Mollusca</taxon>
        <taxon>Gastropoda</taxon>
        <taxon>Heterobranchia</taxon>
        <taxon>Euthyneura</taxon>
        <taxon>Panpulmonata</taxon>
        <taxon>Sacoglossa</taxon>
        <taxon>Placobranchoidea</taxon>
        <taxon>Plakobranchidae</taxon>
        <taxon>Elysia</taxon>
    </lineage>
</organism>
<sequence>MHLAPGVDRDFPAHSWACRTGCSVLSPGNSKFSHSKTYRVTETVCLRVLYRDKNGMRSLAGDCGIEWELPGMVAGESRNGKGGGEERNSGMGGVKTRQRRLRQSIPYSGCDNLSHTQAVTIYPILRLRQSIPYSGCDSLSHTQAATIYPILRL</sequence>
<protein>
    <submittedName>
        <fullName evidence="2">Uncharacterized protein</fullName>
    </submittedName>
</protein>
<proteinExistence type="predicted"/>
<reference evidence="2" key="1">
    <citation type="journal article" date="2023" name="G3 (Bethesda)">
        <title>A reference genome for the long-term kleptoplast-retaining sea slug Elysia crispata morphotype clarki.</title>
        <authorList>
            <person name="Eastman K.E."/>
            <person name="Pendleton A.L."/>
            <person name="Shaikh M.A."/>
            <person name="Suttiyut T."/>
            <person name="Ogas R."/>
            <person name="Tomko P."/>
            <person name="Gavelis G."/>
            <person name="Widhalm J.R."/>
            <person name="Wisecaver J.H."/>
        </authorList>
    </citation>
    <scope>NUCLEOTIDE SEQUENCE</scope>
    <source>
        <strain evidence="2">ECLA1</strain>
    </source>
</reference>
<keyword evidence="3" id="KW-1185">Reference proteome</keyword>
<accession>A0AAE0YX91</accession>
<dbReference type="Proteomes" id="UP001283361">
    <property type="component" value="Unassembled WGS sequence"/>
</dbReference>
<name>A0AAE0YX91_9GAST</name>
<comment type="caution">
    <text evidence="2">The sequence shown here is derived from an EMBL/GenBank/DDBJ whole genome shotgun (WGS) entry which is preliminary data.</text>
</comment>
<gene>
    <name evidence="2" type="ORF">RRG08_047779</name>
</gene>
<evidence type="ECO:0000256" key="1">
    <source>
        <dbReference type="SAM" id="MobiDB-lite"/>
    </source>
</evidence>
<dbReference type="AlphaFoldDB" id="A0AAE0YX91"/>
<feature type="region of interest" description="Disordered" evidence="1">
    <location>
        <begin position="77"/>
        <end position="97"/>
    </location>
</feature>
<evidence type="ECO:0000313" key="3">
    <source>
        <dbReference type="Proteomes" id="UP001283361"/>
    </source>
</evidence>
<evidence type="ECO:0000313" key="2">
    <source>
        <dbReference type="EMBL" id="KAK3758780.1"/>
    </source>
</evidence>